<name>A0A163M064_ABSGL</name>
<evidence type="ECO:0000256" key="6">
    <source>
        <dbReference type="ARBA" id="ARBA00059181"/>
    </source>
</evidence>
<feature type="compositionally biased region" description="Low complexity" evidence="8">
    <location>
        <begin position="596"/>
        <end position="618"/>
    </location>
</feature>
<dbReference type="Pfam" id="PF16417">
    <property type="entry name" value="CNOT1_TTP_bind"/>
    <property type="match status" value="1"/>
</dbReference>
<dbReference type="InterPro" id="IPR024557">
    <property type="entry name" value="CNOT1_dom_4"/>
</dbReference>
<dbReference type="InParanoid" id="A0A163M064"/>
<evidence type="ECO:0000256" key="2">
    <source>
        <dbReference type="ARBA" id="ARBA00022491"/>
    </source>
</evidence>
<evidence type="ECO:0000259" key="9">
    <source>
        <dbReference type="Pfam" id="PF04054"/>
    </source>
</evidence>
<comment type="subcellular location">
    <subcellularLocation>
        <location evidence="1">Nucleus</location>
    </subcellularLocation>
</comment>
<dbReference type="GO" id="GO:0030015">
    <property type="term" value="C:CCR4-NOT core complex"/>
    <property type="evidence" value="ECO:0007669"/>
    <property type="project" value="InterPro"/>
</dbReference>
<dbReference type="Pfam" id="PF04054">
    <property type="entry name" value="Not1"/>
    <property type="match status" value="1"/>
</dbReference>
<dbReference type="PANTHER" id="PTHR13162:SF8">
    <property type="entry name" value="CCR4-NOT TRANSCRIPTION COMPLEX SUBUNIT 1"/>
    <property type="match status" value="1"/>
</dbReference>
<comment type="function">
    <text evidence="6">Acts as a component of the CCR4-NOT core complex, which in the nucleus seems to be a general transcription factor, and in the cytoplasm the major mRNA deadenylase involved in mRNA turnover. The NOT protein subcomplex negatively regulates the basal and activated transcription of many genes. Preferentially affects TC-type TATA element-dependent transcription. Could directly or indirectly inhibit component(s) of the general transcription machinery.</text>
</comment>
<dbReference type="GO" id="GO:0000289">
    <property type="term" value="P:nuclear-transcribed mRNA poly(A) tail shortening"/>
    <property type="evidence" value="ECO:0007669"/>
    <property type="project" value="UniProtKB-ARBA"/>
</dbReference>
<dbReference type="InterPro" id="IPR055454">
    <property type="entry name" value="CNOT1-like_NOT1_connector"/>
</dbReference>
<dbReference type="Pfam" id="PF16418">
    <property type="entry name" value="CNOT1_HEAT"/>
    <property type="match status" value="1"/>
</dbReference>
<feature type="domain" description="CCR4-Not complex component Not1 C-terminal" evidence="9">
    <location>
        <begin position="1235"/>
        <end position="1574"/>
    </location>
</feature>
<accession>A0A163M064</accession>
<keyword evidence="4" id="KW-0804">Transcription</keyword>
<dbReference type="OrthoDB" id="1933107at2759"/>
<dbReference type="GO" id="GO:0000932">
    <property type="term" value="C:P-body"/>
    <property type="evidence" value="ECO:0007669"/>
    <property type="project" value="TreeGrafter"/>
</dbReference>
<feature type="domain" description="CCR4-NOT transcription complex subunit 1 HEAT repeat" evidence="13">
    <location>
        <begin position="3"/>
        <end position="123"/>
    </location>
</feature>
<evidence type="ECO:0000256" key="1">
    <source>
        <dbReference type="ARBA" id="ARBA00004123"/>
    </source>
</evidence>
<keyword evidence="2" id="KW-0678">Repressor</keyword>
<evidence type="ECO:0000256" key="4">
    <source>
        <dbReference type="ARBA" id="ARBA00023163"/>
    </source>
</evidence>
<feature type="domain" description="CCR4-NOT transcription complex subunit 1 CAF1-binding" evidence="11">
    <location>
        <begin position="375"/>
        <end position="596"/>
    </location>
</feature>
<dbReference type="STRING" id="4829.A0A163M064"/>
<evidence type="ECO:0000256" key="8">
    <source>
        <dbReference type="SAM" id="MobiDB-lite"/>
    </source>
</evidence>
<feature type="domain" description="CCR4-NOT transcription complex subunit 1 TTP binding" evidence="12">
    <location>
        <begin position="164"/>
        <end position="328"/>
    </location>
</feature>
<proteinExistence type="predicted"/>
<evidence type="ECO:0000259" key="10">
    <source>
        <dbReference type="Pfam" id="PF12842"/>
    </source>
</evidence>
<feature type="region of interest" description="Disordered" evidence="8">
    <location>
        <begin position="329"/>
        <end position="380"/>
    </location>
</feature>
<evidence type="ECO:0000259" key="11">
    <source>
        <dbReference type="Pfam" id="PF16415"/>
    </source>
</evidence>
<protein>
    <recommendedName>
        <fullName evidence="7">General negative regulator of transcription subunit 1</fullName>
    </recommendedName>
</protein>
<dbReference type="Gene3D" id="1.25.40.840">
    <property type="entry name" value="CCR4-NOT transcription complex subunit 1 TTP binding domain"/>
    <property type="match status" value="1"/>
</dbReference>
<evidence type="ECO:0000313" key="15">
    <source>
        <dbReference type="EMBL" id="SAM00008.1"/>
    </source>
</evidence>
<feature type="compositionally biased region" description="Polar residues" evidence="8">
    <location>
        <begin position="370"/>
        <end position="380"/>
    </location>
</feature>
<dbReference type="GO" id="GO:0060090">
    <property type="term" value="F:molecular adaptor activity"/>
    <property type="evidence" value="ECO:0007669"/>
    <property type="project" value="TreeGrafter"/>
</dbReference>
<evidence type="ECO:0000256" key="5">
    <source>
        <dbReference type="ARBA" id="ARBA00023242"/>
    </source>
</evidence>
<evidence type="ECO:0000313" key="16">
    <source>
        <dbReference type="Proteomes" id="UP000078561"/>
    </source>
</evidence>
<dbReference type="EMBL" id="LT553043">
    <property type="protein sequence ID" value="SAM00008.1"/>
    <property type="molecule type" value="Genomic_DNA"/>
</dbReference>
<dbReference type="Pfam" id="PF25097">
    <property type="entry name" value="ARM_Cnot1"/>
    <property type="match status" value="1"/>
</dbReference>
<feature type="domain" description="CCR4-NOT transcription complex subunit 1" evidence="10">
    <location>
        <begin position="683"/>
        <end position="823"/>
    </location>
</feature>
<keyword evidence="16" id="KW-1185">Reference proteome</keyword>
<dbReference type="PANTHER" id="PTHR13162">
    <property type="entry name" value="CCR4-NOT TRANSCRIPTION COMPLEX"/>
    <property type="match status" value="1"/>
</dbReference>
<keyword evidence="5" id="KW-0539">Nucleus</keyword>
<dbReference type="Pfam" id="PF12842">
    <property type="entry name" value="DUF3819"/>
    <property type="match status" value="1"/>
</dbReference>
<dbReference type="GO" id="GO:0005634">
    <property type="term" value="C:nucleus"/>
    <property type="evidence" value="ECO:0007669"/>
    <property type="project" value="UniProtKB-SubCell"/>
</dbReference>
<dbReference type="InterPro" id="IPR040398">
    <property type="entry name" value="Not1"/>
</dbReference>
<dbReference type="FunFam" id="1.25.40.180:FF:000012">
    <property type="entry name" value="Ccr4-Not transcription complex subunit"/>
    <property type="match status" value="1"/>
</dbReference>
<reference evidence="15" key="1">
    <citation type="submission" date="2016-04" db="EMBL/GenBank/DDBJ databases">
        <authorList>
            <person name="Evans L.H."/>
            <person name="Alamgir A."/>
            <person name="Owens N."/>
            <person name="Weber N.D."/>
            <person name="Virtaneva K."/>
            <person name="Barbian K."/>
            <person name="Babar A."/>
            <person name="Rosenke K."/>
        </authorList>
    </citation>
    <scope>NUCLEOTIDE SEQUENCE [LARGE SCALE GENOMIC DNA]</scope>
    <source>
        <strain evidence="15">CBS 101.48</strain>
    </source>
</reference>
<dbReference type="Gene3D" id="1.25.40.180">
    <property type="match status" value="1"/>
</dbReference>
<dbReference type="InterPro" id="IPR038535">
    <property type="entry name" value="CNOT1_TTP_bind_sf"/>
</dbReference>
<dbReference type="Gene3D" id="1.25.40.800">
    <property type="match status" value="1"/>
</dbReference>
<dbReference type="OMA" id="LCQHPMA"/>
<evidence type="ECO:0000259" key="13">
    <source>
        <dbReference type="Pfam" id="PF16418"/>
    </source>
</evidence>
<keyword evidence="3" id="KW-0805">Transcription regulation</keyword>
<feature type="domain" description="CCR4-NOT transcription complex subunit 1-like NOT1 connector" evidence="14">
    <location>
        <begin position="895"/>
        <end position="1053"/>
    </location>
</feature>
<evidence type="ECO:0000259" key="14">
    <source>
        <dbReference type="Pfam" id="PF25097"/>
    </source>
</evidence>
<sequence>MLLWKQSPALLMDGFLALYKKDPASITRILEVSQEAKILFHVLKIDVPYFALDLASLAARRQHLNLEKWLMDGFVQDKLRFTSGCIDFLEKKYMVEATRQNGPIAVSAFQLSADVVTIFLRFLGECVSQPVENAKLVQLLQAYSKIYPQLNEPPSSAPTPKSANDGDVDSERSYAPEVEETVRRYFERLYTTEASPARFASLLKTCRNSSDQKQLDFFSCTVHTLLDEARFFDQYPDNELLVTGELLGLLVEHHLISYAQLRVALKYILDAANTKVGSKMFNFGIQALLQFRGRYNEWPQYTILLSKIDGLKGYPAIYDSITTALQRIGQREQEQGTPKDSTLMEKGNGKATANGHDLAPDVSSLLDNPGASSNHEQPSTKIQERVSFLINNLSIGNMDTKCPELLSLLKPPTWPWFSHYLVVRRVSIEPNNHDLYMSLLNELDLTQLNEIIVEDTYSNIRMLLQSDTIVSSSADRKLLKNLAVWLGKMTIAKNKPIRHKDLSFKDLLLDAYDNERLIVAIPLCCQVLHQAGASKVFKPPNPWLMSILKLLAELYWTDKLRLNLKFEIEILFDSLKLDLNEIEPTSILEKRHVHQEAAQQQGQAQQQMQPPPHLQLRQSPRPQLANGIASGPPLNMLSPQRPDQEQRPPGINNNRPDVDISPLLKRLQFNPMVSQFIGQQPLVKATIFRAISESFAEVVPPVILTSSNIATVSTKELVLKDFATEPDEMKLKRAAYAMIQPLVGNLAVATCKETLCNSMVDAIRDELAHIGLPEPLAEEVATSVVYDNLQLTCLFVEQLAHFRAIGDIDRALSMAYANRMSHRREQHGEDFFDPPGPNSALRSTPLPAALKPNGSISAEQMFLYESFNRPAYNPMQQTPIAPPPVVKLEQMLLEMDRMIRQTDVASITMLPPNHPLFLLIRQTPQMISQNGAPLPSVMKFVENVVYMLYESQTAFHREFYVVFLQTLLNISPEVANEALAWLLYSDDHRVFNAEVIATLIQYEVIPAEEYDTQLAKLIYNKVDGAAGFAIDLVQLCLLADRPITLLEDHALTVTALRQQTLPDAKLSTRISELLANLEQSAKPMYVETDGNEARCMDVHLLLAEWIRINQHPLVTDDICQSVVKKALLLTQDTEGLCFFVRMCTEVCVDHYMSRRSSSPTHQRRSVAMIDLYAKLVSCMAAQSGKTRNLEVFGKALSVIVLVLAHHHERLGSDFNQKPFLRLLTSLYAEIHGCMDLTLLIAFSDTLLTLQPTNFPGFAFAWLHLISHRSYLPQLLVTDDNKGWAICRRLVIGLLEFLRPLLEQRHLDTATKTFYRGTLRVLVVLLHDFPEFLCHHYIVFSQAIPVSSIQMRNLVLSAFPRTMHLPDPFTPNLQLDDLAESKLCPSLDDSYLNALSGTNLISTIDAYFAANNDGAKDEEGLKGLLDQVLNEISGALAKDRHCGSQTLNALVLYVGNKSCALPFSVDSLAVSIYKHLLSNLTDEGCYLLLGCLADHLRYPNSHTYFFSRAILYLFENQNESFKERITRVLLERLIVNRPHPWGLLSLFIDLMKDDGFWKYSFIQCSPEIEQLFSNVSR</sequence>
<dbReference type="InterPro" id="IPR032191">
    <property type="entry name" value="CNOT1_CAF1_bind"/>
</dbReference>
<evidence type="ECO:0000256" key="7">
    <source>
        <dbReference type="ARBA" id="ARBA00074459"/>
    </source>
</evidence>
<dbReference type="InterPro" id="IPR007196">
    <property type="entry name" value="CCR4-Not_Not1_C"/>
</dbReference>
<evidence type="ECO:0000256" key="3">
    <source>
        <dbReference type="ARBA" id="ARBA00023015"/>
    </source>
</evidence>
<feature type="compositionally biased region" description="Polar residues" evidence="8">
    <location>
        <begin position="152"/>
        <end position="162"/>
    </location>
</feature>
<dbReference type="Gene3D" id="1.25.40.790">
    <property type="match status" value="1"/>
</dbReference>
<feature type="region of interest" description="Disordered" evidence="8">
    <location>
        <begin position="151"/>
        <end position="176"/>
    </location>
</feature>
<organism evidence="15">
    <name type="scientific">Absidia glauca</name>
    <name type="common">Pin mould</name>
    <dbReference type="NCBI Taxonomy" id="4829"/>
    <lineage>
        <taxon>Eukaryota</taxon>
        <taxon>Fungi</taxon>
        <taxon>Fungi incertae sedis</taxon>
        <taxon>Mucoromycota</taxon>
        <taxon>Mucoromycotina</taxon>
        <taxon>Mucoromycetes</taxon>
        <taxon>Mucorales</taxon>
        <taxon>Cunninghamellaceae</taxon>
        <taxon>Absidia</taxon>
    </lineage>
</organism>
<dbReference type="CDD" id="cd20710">
    <property type="entry name" value="NOT1_connector"/>
    <property type="match status" value="1"/>
</dbReference>
<dbReference type="GO" id="GO:0017148">
    <property type="term" value="P:negative regulation of translation"/>
    <property type="evidence" value="ECO:0007669"/>
    <property type="project" value="InterPro"/>
</dbReference>
<dbReference type="InterPro" id="IPR032194">
    <property type="entry name" value="CNOT1_HEAT"/>
</dbReference>
<dbReference type="Proteomes" id="UP000078561">
    <property type="component" value="Unassembled WGS sequence"/>
</dbReference>
<gene>
    <name evidence="15" type="primary">ABSGL_05664.1 scaffold 7188</name>
</gene>
<dbReference type="Pfam" id="PF16415">
    <property type="entry name" value="CNOT1_CAF1_bind"/>
    <property type="match status" value="1"/>
</dbReference>
<evidence type="ECO:0000259" key="12">
    <source>
        <dbReference type="Pfam" id="PF16417"/>
    </source>
</evidence>
<dbReference type="InterPro" id="IPR032193">
    <property type="entry name" value="CNOT1_TTP_bind"/>
</dbReference>
<feature type="region of interest" description="Disordered" evidence="8">
    <location>
        <begin position="591"/>
        <end position="657"/>
    </location>
</feature>